<sequence>MQLTIQIALLSMSAVMALPAQGPGGSELAKRVTAQDLTITDQYLFDSSLSDFMDRSRAQDPSSLDWTNDGCSNAPDAPFGFRFLDACIRHDFGYRNYKAQGRFTESARAKIDNKFRKDLRDQCSSSGLRLLCVFKADTYYWAVRNYPLSGATPGKRDETDLTTGLDDAVAKCDSALQQAQSDGLLSGTEDSCSAPTLVAQG</sequence>
<protein>
    <recommendedName>
        <fullName evidence="4">Phospholipase A2</fullName>
    </recommendedName>
</protein>
<dbReference type="Pfam" id="PF09056">
    <property type="entry name" value="Phospholip_A2_3"/>
    <property type="match status" value="1"/>
</dbReference>
<dbReference type="InterPro" id="IPR036444">
    <property type="entry name" value="PLipase_A2_dom_sf"/>
</dbReference>
<dbReference type="EMBL" id="JAWRVI010000290">
    <property type="protein sequence ID" value="KAK4068678.1"/>
    <property type="molecule type" value="Genomic_DNA"/>
</dbReference>
<reference evidence="2 3" key="1">
    <citation type="journal article" date="2024" name="Microbiol. Resour. Announc.">
        <title>Genome annotations for the ascomycete fungi Trichoderma harzianum, Trichoderma aggressivum, and Purpureocillium lilacinum.</title>
        <authorList>
            <person name="Beijen E.P.W."/>
            <person name="Ohm R.A."/>
        </authorList>
    </citation>
    <scope>NUCLEOTIDE SEQUENCE [LARGE SCALE GENOMIC DNA]</scope>
    <source>
        <strain evidence="2 3">CBS 150709</strain>
    </source>
</reference>
<dbReference type="SUPFAM" id="SSF48619">
    <property type="entry name" value="Phospholipase A2, PLA2"/>
    <property type="match status" value="1"/>
</dbReference>
<evidence type="ECO:0000256" key="1">
    <source>
        <dbReference type="SAM" id="SignalP"/>
    </source>
</evidence>
<gene>
    <name evidence="2" type="ORF">Purlil1_13733</name>
</gene>
<keyword evidence="1" id="KW-0732">Signal</keyword>
<proteinExistence type="predicted"/>
<dbReference type="Gene3D" id="1.20.90.10">
    <property type="entry name" value="Phospholipase A2 domain"/>
    <property type="match status" value="1"/>
</dbReference>
<dbReference type="InterPro" id="IPR015141">
    <property type="entry name" value="PLipase_A2_prok/fun"/>
</dbReference>
<accession>A0ABR0BD74</accession>
<organism evidence="2 3">
    <name type="scientific">Purpureocillium lilacinum</name>
    <name type="common">Paecilomyces lilacinus</name>
    <dbReference type="NCBI Taxonomy" id="33203"/>
    <lineage>
        <taxon>Eukaryota</taxon>
        <taxon>Fungi</taxon>
        <taxon>Dikarya</taxon>
        <taxon>Ascomycota</taxon>
        <taxon>Pezizomycotina</taxon>
        <taxon>Sordariomycetes</taxon>
        <taxon>Hypocreomycetidae</taxon>
        <taxon>Hypocreales</taxon>
        <taxon>Ophiocordycipitaceae</taxon>
        <taxon>Purpureocillium</taxon>
    </lineage>
</organism>
<comment type="caution">
    <text evidence="2">The sequence shown here is derived from an EMBL/GenBank/DDBJ whole genome shotgun (WGS) entry which is preliminary data.</text>
</comment>
<evidence type="ECO:0008006" key="4">
    <source>
        <dbReference type="Google" id="ProtNLM"/>
    </source>
</evidence>
<dbReference type="Proteomes" id="UP001287286">
    <property type="component" value="Unassembled WGS sequence"/>
</dbReference>
<keyword evidence="3" id="KW-1185">Reference proteome</keyword>
<feature type="signal peptide" evidence="1">
    <location>
        <begin position="1"/>
        <end position="17"/>
    </location>
</feature>
<feature type="chain" id="PRO_5045082086" description="Phospholipase A2" evidence="1">
    <location>
        <begin position="18"/>
        <end position="201"/>
    </location>
</feature>
<evidence type="ECO:0000313" key="2">
    <source>
        <dbReference type="EMBL" id="KAK4068678.1"/>
    </source>
</evidence>
<name>A0ABR0BD74_PURLI</name>
<evidence type="ECO:0000313" key="3">
    <source>
        <dbReference type="Proteomes" id="UP001287286"/>
    </source>
</evidence>